<comment type="similarity">
    <text evidence="1">Belongs to the isochorismatase family.</text>
</comment>
<dbReference type="PANTHER" id="PTHR43540">
    <property type="entry name" value="PEROXYUREIDOACRYLATE/UREIDOACRYLATE AMIDOHYDROLASE-RELATED"/>
    <property type="match status" value="1"/>
</dbReference>
<evidence type="ECO:0000256" key="1">
    <source>
        <dbReference type="ARBA" id="ARBA00006336"/>
    </source>
</evidence>
<dbReference type="Proteomes" id="UP000649617">
    <property type="component" value="Unassembled WGS sequence"/>
</dbReference>
<feature type="compositionally biased region" description="Basic residues" evidence="3">
    <location>
        <begin position="135"/>
        <end position="147"/>
    </location>
</feature>
<organism evidence="5 6">
    <name type="scientific">Symbiodinium pilosum</name>
    <name type="common">Dinoflagellate</name>
    <dbReference type="NCBI Taxonomy" id="2952"/>
    <lineage>
        <taxon>Eukaryota</taxon>
        <taxon>Sar</taxon>
        <taxon>Alveolata</taxon>
        <taxon>Dinophyceae</taxon>
        <taxon>Suessiales</taxon>
        <taxon>Symbiodiniaceae</taxon>
        <taxon>Symbiodinium</taxon>
    </lineage>
</organism>
<evidence type="ECO:0000313" key="5">
    <source>
        <dbReference type="EMBL" id="CAE7670851.1"/>
    </source>
</evidence>
<dbReference type="GO" id="GO:0016787">
    <property type="term" value="F:hydrolase activity"/>
    <property type="evidence" value="ECO:0007669"/>
    <property type="project" value="UniProtKB-KW"/>
</dbReference>
<dbReference type="InterPro" id="IPR050272">
    <property type="entry name" value="Isochorismatase-like_hydrls"/>
</dbReference>
<feature type="compositionally biased region" description="Basic and acidic residues" evidence="3">
    <location>
        <begin position="111"/>
        <end position="134"/>
    </location>
</feature>
<evidence type="ECO:0000256" key="3">
    <source>
        <dbReference type="SAM" id="MobiDB-lite"/>
    </source>
</evidence>
<evidence type="ECO:0000313" key="6">
    <source>
        <dbReference type="Proteomes" id="UP000649617"/>
    </source>
</evidence>
<dbReference type="AlphaFoldDB" id="A0A812WEU4"/>
<proteinExistence type="inferred from homology"/>
<evidence type="ECO:0000256" key="2">
    <source>
        <dbReference type="ARBA" id="ARBA00022801"/>
    </source>
</evidence>
<dbReference type="EMBL" id="CAJNIZ010043859">
    <property type="protein sequence ID" value="CAE7670851.1"/>
    <property type="molecule type" value="Genomic_DNA"/>
</dbReference>
<dbReference type="PANTHER" id="PTHR43540:SF9">
    <property type="entry name" value="FAMILY HYDROLASE, PUTATIVE (AFU_ORTHOLOGUE AFUA_2G08700)-RELATED"/>
    <property type="match status" value="1"/>
</dbReference>
<gene>
    <name evidence="5" type="primary">rutB</name>
    <name evidence="5" type="ORF">SPIL2461_LOCUS18495</name>
</gene>
<keyword evidence="6" id="KW-1185">Reference proteome</keyword>
<dbReference type="InterPro" id="IPR000868">
    <property type="entry name" value="Isochorismatase-like_dom"/>
</dbReference>
<feature type="region of interest" description="Disordered" evidence="3">
    <location>
        <begin position="181"/>
        <end position="203"/>
    </location>
</feature>
<feature type="domain" description="Isochorismatase-like" evidence="4">
    <location>
        <begin position="234"/>
        <end position="429"/>
    </location>
</feature>
<dbReference type="Pfam" id="PF00857">
    <property type="entry name" value="Isochorismatase"/>
    <property type="match status" value="1"/>
</dbReference>
<feature type="region of interest" description="Disordered" evidence="3">
    <location>
        <begin position="66"/>
        <end position="155"/>
    </location>
</feature>
<dbReference type="CDD" id="cd00431">
    <property type="entry name" value="cysteine_hydrolases"/>
    <property type="match status" value="1"/>
</dbReference>
<sequence>MAVFLQDMQHNVRFPGQQEVGGKAVKARAFDAFQGSPGKQKYGIATRKGIAFVVFDSAMAARKLKVAPAGEKPKGGGDLKDGRRNDAGSRQFLRDMLDGESQSARSAAPAGKEKDRKERIKEKDQRLKEKEDKQPKKKAKKPAKKRLGGLTPPPTSYGVLANLGRTLLHYAQPIAHEYHEKPTQPSAMRASTAKKSKTEEDPEVHFAVAPATKGLMATLPEARPKSVTLPLKSTALVCIDFQKDFMSEGGFGHALGNDVTKLSEECLPGAQVLLAAAREKKLLVIHTKEAHREDLRDCCDMKRIGPRCPPEGKRIGEVLQEGMGRLLVDGSPGNEIVDVVKPVEGEVVLCKPGKGAFFMTGLNQLLRERGISHLIFCGVTTEVCVQVTMREANDRGYECVLVEDATASYIPKFKAAVIEMVRSQGGIVGYTTEKSEDVAKALKSAA</sequence>
<dbReference type="Gene3D" id="3.40.50.850">
    <property type="entry name" value="Isochorismatase-like"/>
    <property type="match status" value="1"/>
</dbReference>
<dbReference type="InterPro" id="IPR036380">
    <property type="entry name" value="Isochorismatase-like_sf"/>
</dbReference>
<protein>
    <submittedName>
        <fullName evidence="5">RutB protein</fullName>
    </submittedName>
</protein>
<dbReference type="OrthoDB" id="167809at2759"/>
<accession>A0A812WEU4</accession>
<keyword evidence="2" id="KW-0378">Hydrolase</keyword>
<feature type="compositionally biased region" description="Basic and acidic residues" evidence="3">
    <location>
        <begin position="71"/>
        <end position="97"/>
    </location>
</feature>
<name>A0A812WEU4_SYMPI</name>
<dbReference type="SUPFAM" id="SSF52499">
    <property type="entry name" value="Isochorismatase-like hydrolases"/>
    <property type="match status" value="1"/>
</dbReference>
<comment type="caution">
    <text evidence="5">The sequence shown here is derived from an EMBL/GenBank/DDBJ whole genome shotgun (WGS) entry which is preliminary data.</text>
</comment>
<reference evidence="5" key="1">
    <citation type="submission" date="2021-02" db="EMBL/GenBank/DDBJ databases">
        <authorList>
            <person name="Dougan E. K."/>
            <person name="Rhodes N."/>
            <person name="Thang M."/>
            <person name="Chan C."/>
        </authorList>
    </citation>
    <scope>NUCLEOTIDE SEQUENCE</scope>
</reference>
<evidence type="ECO:0000259" key="4">
    <source>
        <dbReference type="Pfam" id="PF00857"/>
    </source>
</evidence>